<keyword evidence="4" id="KW-0677">Repeat</keyword>
<dbReference type="PANTHER" id="PTHR22777:SF17">
    <property type="entry name" value="UPF0053 PROTEIN SLL0260"/>
    <property type="match status" value="1"/>
</dbReference>
<evidence type="ECO:0000256" key="5">
    <source>
        <dbReference type="ARBA" id="ARBA00022989"/>
    </source>
</evidence>
<dbReference type="AlphaFoldDB" id="A0A2M8PHU3"/>
<evidence type="ECO:0000256" key="4">
    <source>
        <dbReference type="ARBA" id="ARBA00022737"/>
    </source>
</evidence>
<comment type="subcellular location">
    <subcellularLocation>
        <location evidence="1">Membrane</location>
        <topology evidence="1">Multi-pass membrane protein</topology>
    </subcellularLocation>
</comment>
<dbReference type="SMART" id="SM01091">
    <property type="entry name" value="CorC_HlyC"/>
    <property type="match status" value="1"/>
</dbReference>
<comment type="similarity">
    <text evidence="2">Belongs to the UPF0053 family.</text>
</comment>
<dbReference type="InterPro" id="IPR046342">
    <property type="entry name" value="CBS_dom_sf"/>
</dbReference>
<evidence type="ECO:0000313" key="14">
    <source>
        <dbReference type="EMBL" id="PJF37101.1"/>
    </source>
</evidence>
<dbReference type="SUPFAM" id="SSF56176">
    <property type="entry name" value="FAD-binding/transporter-associated domain-like"/>
    <property type="match status" value="1"/>
</dbReference>
<feature type="transmembrane region" description="Helical" evidence="11">
    <location>
        <begin position="63"/>
        <end position="84"/>
    </location>
</feature>
<dbReference type="Gene3D" id="3.30.465.10">
    <property type="match status" value="1"/>
</dbReference>
<evidence type="ECO:0000259" key="13">
    <source>
        <dbReference type="PROSITE" id="PS51846"/>
    </source>
</evidence>
<feature type="domain" description="CBS" evidence="12">
    <location>
        <begin position="279"/>
        <end position="336"/>
    </location>
</feature>
<dbReference type="InterPro" id="IPR005170">
    <property type="entry name" value="Transptr-assoc_dom"/>
</dbReference>
<dbReference type="SMART" id="SM00116">
    <property type="entry name" value="CBS"/>
    <property type="match status" value="2"/>
</dbReference>
<dbReference type="Gene3D" id="3.10.580.10">
    <property type="entry name" value="CBS-domain"/>
    <property type="match status" value="1"/>
</dbReference>
<dbReference type="Pfam" id="PF03471">
    <property type="entry name" value="CorC_HlyC"/>
    <property type="match status" value="1"/>
</dbReference>
<evidence type="ECO:0000256" key="11">
    <source>
        <dbReference type="SAM" id="Phobius"/>
    </source>
</evidence>
<evidence type="ECO:0000256" key="1">
    <source>
        <dbReference type="ARBA" id="ARBA00004141"/>
    </source>
</evidence>
<organism evidence="14 15">
    <name type="scientific">Candidatus Thermofonsia Clade 1 bacterium</name>
    <dbReference type="NCBI Taxonomy" id="2364210"/>
    <lineage>
        <taxon>Bacteria</taxon>
        <taxon>Bacillati</taxon>
        <taxon>Chloroflexota</taxon>
        <taxon>Candidatus Thermofontia</taxon>
        <taxon>Candidatus Thermofonsia Clade 1</taxon>
    </lineage>
</organism>
<evidence type="ECO:0000256" key="7">
    <source>
        <dbReference type="ARBA" id="ARBA00023136"/>
    </source>
</evidence>
<evidence type="ECO:0000259" key="12">
    <source>
        <dbReference type="PROSITE" id="PS51371"/>
    </source>
</evidence>
<dbReference type="PANTHER" id="PTHR22777">
    <property type="entry name" value="HEMOLYSIN-RELATED"/>
    <property type="match status" value="1"/>
</dbReference>
<dbReference type="CDD" id="cd04590">
    <property type="entry name" value="CBS_pair_CorC_HlyC_assoc"/>
    <property type="match status" value="1"/>
</dbReference>
<dbReference type="Proteomes" id="UP000229681">
    <property type="component" value="Unassembled WGS sequence"/>
</dbReference>
<dbReference type="Pfam" id="PF00571">
    <property type="entry name" value="CBS"/>
    <property type="match status" value="2"/>
</dbReference>
<dbReference type="Pfam" id="PF01595">
    <property type="entry name" value="CNNM"/>
    <property type="match status" value="1"/>
</dbReference>
<comment type="caution">
    <text evidence="14">The sequence shown here is derived from an EMBL/GenBank/DDBJ whole genome shotgun (WGS) entry which is preliminary data.</text>
</comment>
<proteinExistence type="inferred from homology"/>
<protein>
    <submittedName>
        <fullName evidence="14">Hemolysin</fullName>
    </submittedName>
</protein>
<keyword evidence="7 9" id="KW-0472">Membrane</keyword>
<dbReference type="FunFam" id="3.10.580.10:FF:000002">
    <property type="entry name" value="Magnesium/cobalt efflux protein CorC"/>
    <property type="match status" value="1"/>
</dbReference>
<keyword evidence="6 8" id="KW-0129">CBS domain</keyword>
<dbReference type="InterPro" id="IPR044751">
    <property type="entry name" value="Ion_transp-like_CBS"/>
</dbReference>
<dbReference type="GO" id="GO:0005886">
    <property type="term" value="C:plasma membrane"/>
    <property type="evidence" value="ECO:0007669"/>
    <property type="project" value="TreeGrafter"/>
</dbReference>
<dbReference type="EMBL" id="PGTM01000015">
    <property type="protein sequence ID" value="PJF37101.1"/>
    <property type="molecule type" value="Genomic_DNA"/>
</dbReference>
<evidence type="ECO:0000256" key="9">
    <source>
        <dbReference type="PROSITE-ProRule" id="PRU01193"/>
    </source>
</evidence>
<dbReference type="GO" id="GO:0050660">
    <property type="term" value="F:flavin adenine dinucleotide binding"/>
    <property type="evidence" value="ECO:0007669"/>
    <property type="project" value="InterPro"/>
</dbReference>
<evidence type="ECO:0000256" key="8">
    <source>
        <dbReference type="PROSITE-ProRule" id="PRU00703"/>
    </source>
</evidence>
<keyword evidence="5 9" id="KW-1133">Transmembrane helix</keyword>
<dbReference type="InterPro" id="IPR000644">
    <property type="entry name" value="CBS_dom"/>
</dbReference>
<feature type="transmembrane region" description="Helical" evidence="11">
    <location>
        <begin position="96"/>
        <end position="117"/>
    </location>
</feature>
<dbReference type="InterPro" id="IPR036318">
    <property type="entry name" value="FAD-bd_PCMH-like_sf"/>
</dbReference>
<reference evidence="14 15" key="1">
    <citation type="submission" date="2017-11" db="EMBL/GenBank/DDBJ databases">
        <title>Evolution of Phototrophy in the Chloroflexi Phylum Driven by Horizontal Gene Transfer.</title>
        <authorList>
            <person name="Ward L.M."/>
            <person name="Hemp J."/>
            <person name="Shih P.M."/>
            <person name="Mcglynn S.E."/>
            <person name="Fischer W."/>
        </authorList>
    </citation>
    <scope>NUCLEOTIDE SEQUENCE [LARGE SCALE GENOMIC DNA]</scope>
    <source>
        <strain evidence="14">JP3_13</strain>
    </source>
</reference>
<feature type="domain" description="CBS" evidence="12">
    <location>
        <begin position="214"/>
        <end position="274"/>
    </location>
</feature>
<evidence type="ECO:0000256" key="6">
    <source>
        <dbReference type="ARBA" id="ARBA00023122"/>
    </source>
</evidence>
<evidence type="ECO:0000256" key="3">
    <source>
        <dbReference type="ARBA" id="ARBA00022692"/>
    </source>
</evidence>
<evidence type="ECO:0000256" key="2">
    <source>
        <dbReference type="ARBA" id="ARBA00006337"/>
    </source>
</evidence>
<dbReference type="PROSITE" id="PS51846">
    <property type="entry name" value="CNNM"/>
    <property type="match status" value="1"/>
</dbReference>
<accession>A0A2M8PHU3</accession>
<gene>
    <name evidence="14" type="ORF">CUN49_02110</name>
</gene>
<feature type="region of interest" description="Disordered" evidence="10">
    <location>
        <begin position="431"/>
        <end position="452"/>
    </location>
</feature>
<dbReference type="PROSITE" id="PS51371">
    <property type="entry name" value="CBS"/>
    <property type="match status" value="2"/>
</dbReference>
<evidence type="ECO:0000256" key="10">
    <source>
        <dbReference type="SAM" id="MobiDB-lite"/>
    </source>
</evidence>
<keyword evidence="3 9" id="KW-0812">Transmembrane</keyword>
<feature type="domain" description="CNNM transmembrane" evidence="13">
    <location>
        <begin position="2"/>
        <end position="195"/>
    </location>
</feature>
<evidence type="ECO:0000313" key="15">
    <source>
        <dbReference type="Proteomes" id="UP000229681"/>
    </source>
</evidence>
<name>A0A2M8PHU3_9CHLR</name>
<sequence>MSEDHSTAALISFLGLVLLSAVLSAAFSAVVNARKQHLRDMASGGQRRAARALALGEDAARLLALRQIVSVLLHFAAATAVVLGTQSLLRTSELSVWLQALTLGALLLSGALILLIFGELIPSALAAQHSEVAAMRWTPVILLLMRALSPLSALTRALSGLLTASVGAPNAYVTEEEIKTLVDAGSEEGVIEDEEKEMIYSVLQFNDKVVRELMVPRIDIVGLSAEATLEQALHVAVSEGHSRIPVYEGTIDHIIGVLYAKDLLTRLDEANRQRQVREIMRPAYFVPESKRASELLEELQRQKVHMAIVIDEYGGTAGLITIEDLLEEIVGEIQDEYDPEEEAEYQQISADEYRFDGGIHLVEVNELLNVELSTEESDTLGGYIFSVLGKVPQVGESFEHDGLRFTVESLDGRRIEWVRVLRLPADQKAEPLNAEETSLAKRSARSNPLAQT</sequence>
<dbReference type="InterPro" id="IPR016169">
    <property type="entry name" value="FAD-bd_PCMH_sub2"/>
</dbReference>
<dbReference type="SUPFAM" id="SSF54631">
    <property type="entry name" value="CBS-domain pair"/>
    <property type="match status" value="1"/>
</dbReference>
<dbReference type="InterPro" id="IPR002550">
    <property type="entry name" value="CNNM"/>
</dbReference>